<dbReference type="Proteomes" id="UP000183920">
    <property type="component" value="Unassembled WGS sequence"/>
</dbReference>
<name>A0A0G4Q333_9GAMM</name>
<dbReference type="AlphaFoldDB" id="A0A0G4Q333"/>
<reference evidence="2" key="1">
    <citation type="submission" date="2015-06" db="EMBL/GenBank/DDBJ databases">
        <authorList>
            <person name="Urmite Genomes"/>
        </authorList>
    </citation>
    <scope>NUCLEOTIDE SEQUENCE [LARGE SCALE GENOMIC DNA]</scope>
    <source>
        <strain evidence="2">CSUR P1867</strain>
    </source>
</reference>
<evidence type="ECO:0000313" key="1">
    <source>
        <dbReference type="EMBL" id="CRL60248.1"/>
    </source>
</evidence>
<protein>
    <submittedName>
        <fullName evidence="1">Uncharacterized protein</fullName>
    </submittedName>
</protein>
<proteinExistence type="predicted"/>
<accession>A0A0G4Q333</accession>
<sequence length="66" mass="7811">MEIRIHGDVNDIEKMAINAALNIHDKSKKGFRINHRVKIKNTIYNVEIENCPNSLRVIMRNKRQRL</sequence>
<organism evidence="1 2">
    <name type="scientific">Proteus penneri</name>
    <dbReference type="NCBI Taxonomy" id="102862"/>
    <lineage>
        <taxon>Bacteria</taxon>
        <taxon>Pseudomonadati</taxon>
        <taxon>Pseudomonadota</taxon>
        <taxon>Gammaproteobacteria</taxon>
        <taxon>Enterobacterales</taxon>
        <taxon>Morganellaceae</taxon>
        <taxon>Proteus</taxon>
    </lineage>
</organism>
<gene>
    <name evidence="1" type="ORF">BN1804_00836</name>
</gene>
<evidence type="ECO:0000313" key="2">
    <source>
        <dbReference type="Proteomes" id="UP000183920"/>
    </source>
</evidence>
<dbReference type="EMBL" id="CVRY01000002">
    <property type="protein sequence ID" value="CRL60248.1"/>
    <property type="molecule type" value="Genomic_DNA"/>
</dbReference>